<dbReference type="PANTHER" id="PTHR32089">
    <property type="entry name" value="METHYL-ACCEPTING CHEMOTAXIS PROTEIN MCPB"/>
    <property type="match status" value="1"/>
</dbReference>
<dbReference type="PROSITE" id="PS50111">
    <property type="entry name" value="CHEMOTAXIS_TRANSDUC_2"/>
    <property type="match status" value="1"/>
</dbReference>
<evidence type="ECO:0000259" key="4">
    <source>
        <dbReference type="PROSITE" id="PS50111"/>
    </source>
</evidence>
<dbReference type="SMART" id="SM00283">
    <property type="entry name" value="MA"/>
    <property type="match status" value="1"/>
</dbReference>
<feature type="coiled-coil region" evidence="3">
    <location>
        <begin position="219"/>
        <end position="246"/>
    </location>
</feature>
<dbReference type="Proteomes" id="UP000473089">
    <property type="component" value="Unassembled WGS sequence"/>
</dbReference>
<dbReference type="Gene3D" id="1.10.287.950">
    <property type="entry name" value="Methyl-accepting chemotaxis protein"/>
    <property type="match status" value="1"/>
</dbReference>
<dbReference type="GO" id="GO:0016020">
    <property type="term" value="C:membrane"/>
    <property type="evidence" value="ECO:0007669"/>
    <property type="project" value="InterPro"/>
</dbReference>
<protein>
    <submittedName>
        <fullName evidence="5">Methyl-accepting chemotaxis protein</fullName>
    </submittedName>
</protein>
<reference evidence="5 6" key="1">
    <citation type="submission" date="2019-02" db="EMBL/GenBank/DDBJ databases">
        <title>Genome sequencing of Clostridium botulinum clinical isolates.</title>
        <authorList>
            <person name="Brunt J."/>
            <person name="Van Vliet A.H.M."/>
            <person name="Stringer S.C."/>
            <person name="Grant K.A."/>
            <person name="Carter A.C."/>
            <person name="Peck M.W."/>
        </authorList>
    </citation>
    <scope>NUCLEOTIDE SEQUENCE [LARGE SCALE GENOMIC DNA]</scope>
    <source>
        <strain evidence="5 6">R1125/03</strain>
    </source>
</reference>
<evidence type="ECO:0000256" key="2">
    <source>
        <dbReference type="PROSITE-ProRule" id="PRU00284"/>
    </source>
</evidence>
<dbReference type="EMBL" id="SGJP01000002">
    <property type="protein sequence ID" value="NFA58994.1"/>
    <property type="molecule type" value="Genomic_DNA"/>
</dbReference>
<sequence>MISVNELESLKILAEVQANTIPGGVIFGIIKGDTIVWVKSSDSLDIKLLSVGNKLGSDSTTFVAMRQRKVLSQNIDRSVYGTRLTVTSIPIADEEDNVVGAFAMAVPKLHPIGKSFGSFAPMLGEMFPEGAFLFTTDLNKIVNIQSSEKFDVPTIKSGDELKEDFIASKVIKTGKPQLEQVKTLEYGVPVTLSGYPLLDEENGNKVVGSFCIIMPQEVADKLRTMSNNLEDNLSEISATIEQLAASASQIHTNEQDLNQEIDKIITVSEEINEISSFIKAIADETKMLGLNAAIEAARAGEAGKGFGVVAQEIRRLSEQSKSTVPRIKELTDNIKIKVEDVSKKSQSSLVSSQEQAAASQQITAGIEEITSMSEELNSIAQKL</sequence>
<organism evidence="5 6">
    <name type="scientific">Clostridium botulinum</name>
    <dbReference type="NCBI Taxonomy" id="1491"/>
    <lineage>
        <taxon>Bacteria</taxon>
        <taxon>Bacillati</taxon>
        <taxon>Bacillota</taxon>
        <taxon>Clostridia</taxon>
        <taxon>Eubacteriales</taxon>
        <taxon>Clostridiaceae</taxon>
        <taxon>Clostridium</taxon>
    </lineage>
</organism>
<keyword evidence="3" id="KW-0175">Coiled coil</keyword>
<gene>
    <name evidence="5" type="ORF">EXM42_00825</name>
</gene>
<dbReference type="AlphaFoldDB" id="A0A6M0SUW4"/>
<evidence type="ECO:0000256" key="1">
    <source>
        <dbReference type="ARBA" id="ARBA00023224"/>
    </source>
</evidence>
<name>A0A6M0SUW4_CLOBO</name>
<proteinExistence type="predicted"/>
<evidence type="ECO:0000313" key="6">
    <source>
        <dbReference type="Proteomes" id="UP000473089"/>
    </source>
</evidence>
<evidence type="ECO:0000256" key="3">
    <source>
        <dbReference type="SAM" id="Coils"/>
    </source>
</evidence>
<keyword evidence="1 2" id="KW-0807">Transducer</keyword>
<feature type="domain" description="Methyl-accepting transducer" evidence="4">
    <location>
        <begin position="220"/>
        <end position="383"/>
    </location>
</feature>
<accession>A0A6M0SUW4</accession>
<dbReference type="GO" id="GO:0007165">
    <property type="term" value="P:signal transduction"/>
    <property type="evidence" value="ECO:0007669"/>
    <property type="project" value="UniProtKB-KW"/>
</dbReference>
<evidence type="ECO:0000313" key="5">
    <source>
        <dbReference type="EMBL" id="NFA58994.1"/>
    </source>
</evidence>
<dbReference type="SUPFAM" id="SSF58104">
    <property type="entry name" value="Methyl-accepting chemotaxis protein (MCP) signaling domain"/>
    <property type="match status" value="1"/>
</dbReference>
<dbReference type="PANTHER" id="PTHR32089:SF112">
    <property type="entry name" value="LYSOZYME-LIKE PROTEIN-RELATED"/>
    <property type="match status" value="1"/>
</dbReference>
<dbReference type="Pfam" id="PF00015">
    <property type="entry name" value="MCPsignal"/>
    <property type="match status" value="1"/>
</dbReference>
<comment type="caution">
    <text evidence="5">The sequence shown here is derived from an EMBL/GenBank/DDBJ whole genome shotgun (WGS) entry which is preliminary data.</text>
</comment>
<dbReference type="InterPro" id="IPR004089">
    <property type="entry name" value="MCPsignal_dom"/>
</dbReference>